<keyword evidence="1" id="KW-0472">Membrane</keyword>
<feature type="transmembrane region" description="Helical" evidence="1">
    <location>
        <begin position="12"/>
        <end position="30"/>
    </location>
</feature>
<evidence type="ECO:0000313" key="3">
    <source>
        <dbReference type="Proteomes" id="UP000652198"/>
    </source>
</evidence>
<gene>
    <name evidence="2" type="ORF">GNZ12_27005</name>
</gene>
<evidence type="ECO:0000256" key="1">
    <source>
        <dbReference type="SAM" id="Phobius"/>
    </source>
</evidence>
<proteinExistence type="predicted"/>
<sequence>MTGEQWLHGVEYGAEVLTLASVLLIWWPAFKVSRALLAARTMAQLAGRTSSPTIARLAGDLEADAKAAPTEFNATDYWMLLVGFFCGALSSAIKLFYLIPASHP</sequence>
<comment type="caution">
    <text evidence="2">The sequence shown here is derived from an EMBL/GenBank/DDBJ whole genome shotgun (WGS) entry which is preliminary data.</text>
</comment>
<feature type="transmembrane region" description="Helical" evidence="1">
    <location>
        <begin position="77"/>
        <end position="99"/>
    </location>
</feature>
<keyword evidence="1" id="KW-0812">Transmembrane</keyword>
<evidence type="ECO:0000313" key="2">
    <source>
        <dbReference type="EMBL" id="NPT44901.1"/>
    </source>
</evidence>
<name>A0ABX2BVX7_9BURK</name>
<accession>A0ABX2BVX7</accession>
<protein>
    <submittedName>
        <fullName evidence="2">Uncharacterized protein</fullName>
    </submittedName>
</protein>
<dbReference type="RefSeq" id="WP_172315260.1">
    <property type="nucleotide sequence ID" value="NZ_WOEY01000106.1"/>
</dbReference>
<dbReference type="Proteomes" id="UP000652198">
    <property type="component" value="Unassembled WGS sequence"/>
</dbReference>
<dbReference type="EMBL" id="WOEY01000106">
    <property type="protein sequence ID" value="NPT44901.1"/>
    <property type="molecule type" value="Genomic_DNA"/>
</dbReference>
<organism evidence="2 3">
    <name type="scientific">Paraburkholderia solitsugae</name>
    <dbReference type="NCBI Taxonomy" id="2675748"/>
    <lineage>
        <taxon>Bacteria</taxon>
        <taxon>Pseudomonadati</taxon>
        <taxon>Pseudomonadota</taxon>
        <taxon>Betaproteobacteria</taxon>
        <taxon>Burkholderiales</taxon>
        <taxon>Burkholderiaceae</taxon>
        <taxon>Paraburkholderia</taxon>
    </lineage>
</organism>
<keyword evidence="1" id="KW-1133">Transmembrane helix</keyword>
<reference evidence="2 3" key="1">
    <citation type="submission" date="2019-11" db="EMBL/GenBank/DDBJ databases">
        <title>Metabolism of dissolved organic matter in forest soils.</title>
        <authorList>
            <person name="Cyle K.T."/>
            <person name="Wilhelm R.C."/>
            <person name="Martinez C.E."/>
        </authorList>
    </citation>
    <scope>NUCLEOTIDE SEQUENCE [LARGE SCALE GENOMIC DNA]</scope>
    <source>
        <strain evidence="2 3">1N</strain>
    </source>
</reference>
<keyword evidence="3" id="KW-1185">Reference proteome</keyword>